<reference evidence="1" key="1">
    <citation type="journal article" date="2019" name="Sci. Rep.">
        <title>Draft genome of Tanacetum cinerariifolium, the natural source of mosquito coil.</title>
        <authorList>
            <person name="Yamashiro T."/>
            <person name="Shiraishi A."/>
            <person name="Satake H."/>
            <person name="Nakayama K."/>
        </authorList>
    </citation>
    <scope>NUCLEOTIDE SEQUENCE</scope>
</reference>
<protein>
    <submittedName>
        <fullName evidence="1">Uncharacterized protein</fullName>
    </submittedName>
</protein>
<name>A0A699HJ12_TANCI</name>
<dbReference type="EMBL" id="BKCJ010174350">
    <property type="protein sequence ID" value="GEY38790.1"/>
    <property type="molecule type" value="Genomic_DNA"/>
</dbReference>
<accession>A0A699HJ12</accession>
<sequence>MISNEFVVKVCMDHEVKFGHKVVKKELIVALKTLKFIIIPKEDNVKPGVVLGRSFMRLTKGIANCRNGIITIYPRETKKNDDDWDLLLNDLDFGDVPEIEGVEILPFGPSFSTGEPLTQEEAAREALAIDIRKRFYILKEERPTLGTHHDEARSSRSKCSRQYETVKEAMLSCVHHPFLLWEGCSQAAKSRYSTRLAQLLSRHIYSPCVVDCNMLNHMGCGEVIDEMLTIRLCVAGTDEEIFTSKAWTRDFNIAEPIYSEICHEFYSTYEFDEVCAVDKLRTKKIIKFRLYGRAFSWTLLEFAKRSLDTTTLRELIDSKGRLILEELGVPRVAIPKSLRASMQDLYERMGSMKIRQKKKKGMWRNEAK</sequence>
<proteinExistence type="predicted"/>
<evidence type="ECO:0000313" key="1">
    <source>
        <dbReference type="EMBL" id="GEY38790.1"/>
    </source>
</evidence>
<dbReference type="AlphaFoldDB" id="A0A699HJ12"/>
<gene>
    <name evidence="1" type="ORF">Tci_410764</name>
</gene>
<organism evidence="1">
    <name type="scientific">Tanacetum cinerariifolium</name>
    <name type="common">Dalmatian daisy</name>
    <name type="synonym">Chrysanthemum cinerariifolium</name>
    <dbReference type="NCBI Taxonomy" id="118510"/>
    <lineage>
        <taxon>Eukaryota</taxon>
        <taxon>Viridiplantae</taxon>
        <taxon>Streptophyta</taxon>
        <taxon>Embryophyta</taxon>
        <taxon>Tracheophyta</taxon>
        <taxon>Spermatophyta</taxon>
        <taxon>Magnoliopsida</taxon>
        <taxon>eudicotyledons</taxon>
        <taxon>Gunneridae</taxon>
        <taxon>Pentapetalae</taxon>
        <taxon>asterids</taxon>
        <taxon>campanulids</taxon>
        <taxon>Asterales</taxon>
        <taxon>Asteraceae</taxon>
        <taxon>Asteroideae</taxon>
        <taxon>Anthemideae</taxon>
        <taxon>Anthemidinae</taxon>
        <taxon>Tanacetum</taxon>
    </lineage>
</organism>
<comment type="caution">
    <text evidence="1">The sequence shown here is derived from an EMBL/GenBank/DDBJ whole genome shotgun (WGS) entry which is preliminary data.</text>
</comment>